<keyword evidence="2" id="KW-1185">Reference proteome</keyword>
<dbReference type="PATRIC" id="fig|1121448.10.peg.2325"/>
<reference evidence="1 2" key="1">
    <citation type="journal article" date="2013" name="J. Bacteriol.">
        <title>Roles of HynAB and Ech, the only two hydrogenases found in the model sulfate reducer Desulfovibrio gigas.</title>
        <authorList>
            <person name="Morais-Silva F.O."/>
            <person name="Santos C.I."/>
            <person name="Rodrigues R."/>
            <person name="Pereira I.A."/>
            <person name="Rodrigues-Pousada C."/>
        </authorList>
    </citation>
    <scope>NUCLEOTIDE SEQUENCE [LARGE SCALE GENOMIC DNA]</scope>
    <source>
        <strain evidence="2">ATCC 19364 / DSM 1382 / NCIMB 9332 / VKM B-1759</strain>
    </source>
</reference>
<dbReference type="InterPro" id="IPR006522">
    <property type="entry name" value="Phage_virion_morphogenesis"/>
</dbReference>
<organism evidence="1 2">
    <name type="scientific">Megalodesulfovibrio gigas (strain ATCC 19364 / DSM 1382 / NCIMB 9332 / VKM B-1759)</name>
    <name type="common">Desulfovibrio gigas</name>
    <dbReference type="NCBI Taxonomy" id="1121448"/>
    <lineage>
        <taxon>Bacteria</taxon>
        <taxon>Pseudomonadati</taxon>
        <taxon>Thermodesulfobacteriota</taxon>
        <taxon>Desulfovibrionia</taxon>
        <taxon>Desulfovibrionales</taxon>
        <taxon>Desulfovibrionaceae</taxon>
        <taxon>Megalodesulfovibrio</taxon>
    </lineage>
</organism>
<proteinExistence type="predicted"/>
<sequence length="169" mass="18604">MSVETVIVIDSHPVDALLRRLRDGLQDTAPAFKEVGQELVDISMEAFRRQADPANGDPWEPSGRAQAENGQTLIDTGRLRASITARSKHLEVSVGSNVVYAAIHQTGGRTKPHVIRPRYKKALWWPGAAGPRKKVNHPGSVVPPRPYLGVGAEDWDEISDILTHHLERA</sequence>
<dbReference type="eggNOG" id="COG5005">
    <property type="taxonomic scope" value="Bacteria"/>
</dbReference>
<evidence type="ECO:0000313" key="1">
    <source>
        <dbReference type="EMBL" id="AGW14124.1"/>
    </source>
</evidence>
<dbReference type="Proteomes" id="UP000016587">
    <property type="component" value="Chromosome"/>
</dbReference>
<dbReference type="Pfam" id="PF05069">
    <property type="entry name" value="Phage_tail_S"/>
    <property type="match status" value="1"/>
</dbReference>
<evidence type="ECO:0000313" key="2">
    <source>
        <dbReference type="Proteomes" id="UP000016587"/>
    </source>
</evidence>
<dbReference type="KEGG" id="dgg:DGI_2372"/>
<dbReference type="STRING" id="1121448.DGI_2372"/>
<accession>T2GD86</accession>
<name>T2GD86_MEGG1</name>
<protein>
    <recommendedName>
        <fullName evidence="3">Phage virion morphogenesis protein</fullName>
    </recommendedName>
</protein>
<dbReference type="OrthoDB" id="1807756at2"/>
<reference evidence="2" key="2">
    <citation type="submission" date="2013-07" db="EMBL/GenBank/DDBJ databases">
        <authorList>
            <person name="Morais-Silva F.O."/>
            <person name="Rezende A.M."/>
            <person name="Pimentel C."/>
            <person name="Resende D.M."/>
            <person name="Santos C.I."/>
            <person name="Clemente C."/>
            <person name="de Oliveira L.M."/>
            <person name="da Silva S.M."/>
            <person name="Costa D.A."/>
            <person name="Varela-Raposo A."/>
            <person name="Horacio E.C.A."/>
            <person name="Matos M."/>
            <person name="Flores O."/>
            <person name="Ruiz J.C."/>
            <person name="Rodrigues-Pousada C."/>
        </authorList>
    </citation>
    <scope>NUCLEOTIDE SEQUENCE [LARGE SCALE GENOMIC DNA]</scope>
    <source>
        <strain evidence="2">ATCC 19364 / DSM 1382 / NCIMB 9332 / VKM B-1759</strain>
    </source>
</reference>
<dbReference type="HOGENOM" id="CLU_117141_0_1_7"/>
<dbReference type="RefSeq" id="WP_021761097.1">
    <property type="nucleotide sequence ID" value="NC_022444.1"/>
</dbReference>
<gene>
    <name evidence="1" type="ORF">DGI_2372</name>
</gene>
<dbReference type="AlphaFoldDB" id="T2GD86"/>
<evidence type="ECO:0008006" key="3">
    <source>
        <dbReference type="Google" id="ProtNLM"/>
    </source>
</evidence>
<dbReference type="EMBL" id="CP006585">
    <property type="protein sequence ID" value="AGW14124.1"/>
    <property type="molecule type" value="Genomic_DNA"/>
</dbReference>